<dbReference type="GO" id="GO:0004497">
    <property type="term" value="F:monooxygenase activity"/>
    <property type="evidence" value="ECO:0007669"/>
    <property type="project" value="UniProtKB-KW"/>
</dbReference>
<dbReference type="SUPFAM" id="SSF48264">
    <property type="entry name" value="Cytochrome P450"/>
    <property type="match status" value="1"/>
</dbReference>
<dbReference type="GO" id="GO:0020037">
    <property type="term" value="F:heme binding"/>
    <property type="evidence" value="ECO:0007669"/>
    <property type="project" value="InterPro"/>
</dbReference>
<dbReference type="GO" id="GO:0005789">
    <property type="term" value="C:endoplasmic reticulum membrane"/>
    <property type="evidence" value="ECO:0007669"/>
    <property type="project" value="UniProtKB-SubCell"/>
</dbReference>
<evidence type="ECO:0000256" key="7">
    <source>
        <dbReference type="ARBA" id="ARBA00022824"/>
    </source>
</evidence>
<reference evidence="15 16" key="1">
    <citation type="submission" date="2015-07" db="EMBL/GenBank/DDBJ databases">
        <title>The genome of Dufourea novaeangliae.</title>
        <authorList>
            <person name="Pan H."/>
            <person name="Kapheim K."/>
        </authorList>
    </citation>
    <scope>NUCLEOTIDE SEQUENCE [LARGE SCALE GENOMIC DNA]</scope>
    <source>
        <strain evidence="15">0120121106</strain>
        <tissue evidence="15">Whole body</tissue>
    </source>
</reference>
<dbReference type="Gene3D" id="1.10.630.10">
    <property type="entry name" value="Cytochrome P450"/>
    <property type="match status" value="1"/>
</dbReference>
<feature type="binding site" description="axial binding residue" evidence="13">
    <location>
        <position position="444"/>
    </location>
    <ligand>
        <name>heme</name>
        <dbReference type="ChEBI" id="CHEBI:30413"/>
    </ligand>
    <ligandPart>
        <name>Fe</name>
        <dbReference type="ChEBI" id="CHEBI:18248"/>
    </ligandPart>
</feature>
<dbReference type="InterPro" id="IPR002401">
    <property type="entry name" value="Cyt_P450_E_grp-I"/>
</dbReference>
<evidence type="ECO:0000256" key="2">
    <source>
        <dbReference type="ARBA" id="ARBA00004174"/>
    </source>
</evidence>
<comment type="cofactor">
    <cofactor evidence="1 13">
        <name>heme</name>
        <dbReference type="ChEBI" id="CHEBI:30413"/>
    </cofactor>
</comment>
<dbReference type="Gene3D" id="3.20.20.190">
    <property type="entry name" value="Phosphatidylinositol (PI) phosphodiesterase"/>
    <property type="match status" value="1"/>
</dbReference>
<dbReference type="EMBL" id="KQ434947">
    <property type="protein sequence ID" value="KZC12365.1"/>
    <property type="molecule type" value="Genomic_DNA"/>
</dbReference>
<dbReference type="OrthoDB" id="2789670at2759"/>
<keyword evidence="6 13" id="KW-0479">Metal-binding</keyword>
<name>A0A154PKJ0_DUFNO</name>
<dbReference type="GO" id="GO:0016705">
    <property type="term" value="F:oxidoreductase activity, acting on paired donors, with incorporation or reduction of molecular oxygen"/>
    <property type="evidence" value="ECO:0007669"/>
    <property type="project" value="InterPro"/>
</dbReference>
<evidence type="ECO:0000256" key="11">
    <source>
        <dbReference type="ARBA" id="ARBA00023033"/>
    </source>
</evidence>
<comment type="similarity">
    <text evidence="4">Belongs to the cytochrome P450 family.</text>
</comment>
<dbReference type="FunFam" id="1.10.630.10:FF:000042">
    <property type="entry name" value="Cytochrome P450"/>
    <property type="match status" value="1"/>
</dbReference>
<dbReference type="PANTHER" id="PTHR24292">
    <property type="entry name" value="CYTOCHROME P450"/>
    <property type="match status" value="1"/>
</dbReference>
<accession>A0A154PKJ0</accession>
<dbReference type="Proteomes" id="UP000076502">
    <property type="component" value="Unassembled WGS sequence"/>
</dbReference>
<evidence type="ECO:0000256" key="10">
    <source>
        <dbReference type="ARBA" id="ARBA00023004"/>
    </source>
</evidence>
<dbReference type="Pfam" id="PF00067">
    <property type="entry name" value="p450"/>
    <property type="match status" value="1"/>
</dbReference>
<keyword evidence="14" id="KW-0812">Transmembrane</keyword>
<keyword evidence="8" id="KW-0492">Microsome</keyword>
<dbReference type="PRINTS" id="PR00463">
    <property type="entry name" value="EP450I"/>
</dbReference>
<evidence type="ECO:0000256" key="6">
    <source>
        <dbReference type="ARBA" id="ARBA00022723"/>
    </source>
</evidence>
<evidence type="ECO:0000313" key="15">
    <source>
        <dbReference type="EMBL" id="KZC12365.1"/>
    </source>
</evidence>
<dbReference type="CDD" id="cd11056">
    <property type="entry name" value="CYP6-like"/>
    <property type="match status" value="1"/>
</dbReference>
<keyword evidence="5 13" id="KW-0349">Heme</keyword>
<dbReference type="PRINTS" id="PR00385">
    <property type="entry name" value="P450"/>
</dbReference>
<gene>
    <name evidence="15" type="ORF">WN55_04069</name>
</gene>
<dbReference type="GO" id="GO:0008081">
    <property type="term" value="F:phosphoric diester hydrolase activity"/>
    <property type="evidence" value="ECO:0007669"/>
    <property type="project" value="InterPro"/>
</dbReference>
<proteinExistence type="inferred from homology"/>
<evidence type="ECO:0000313" key="16">
    <source>
        <dbReference type="Proteomes" id="UP000076502"/>
    </source>
</evidence>
<dbReference type="InterPro" id="IPR042158">
    <property type="entry name" value="PLCXD1/2/3"/>
</dbReference>
<keyword evidence="16" id="KW-1185">Reference proteome</keyword>
<dbReference type="GO" id="GO:0005506">
    <property type="term" value="F:iron ion binding"/>
    <property type="evidence" value="ECO:0007669"/>
    <property type="project" value="InterPro"/>
</dbReference>
<dbReference type="CDD" id="cd08616">
    <property type="entry name" value="PI-PLCXD1c"/>
    <property type="match status" value="1"/>
</dbReference>
<dbReference type="InterPro" id="IPR050476">
    <property type="entry name" value="Insect_CytP450_Detox"/>
</dbReference>
<dbReference type="PROSITE" id="PS50007">
    <property type="entry name" value="PIPLC_X_DOMAIN"/>
    <property type="match status" value="1"/>
</dbReference>
<evidence type="ECO:0000256" key="12">
    <source>
        <dbReference type="ARBA" id="ARBA00023136"/>
    </source>
</evidence>
<keyword evidence="7" id="KW-0256">Endoplasmic reticulum</keyword>
<evidence type="ECO:0000256" key="4">
    <source>
        <dbReference type="ARBA" id="ARBA00010617"/>
    </source>
</evidence>
<evidence type="ECO:0000256" key="5">
    <source>
        <dbReference type="ARBA" id="ARBA00022617"/>
    </source>
</evidence>
<dbReference type="STRING" id="178035.A0A154PKJ0"/>
<keyword evidence="14" id="KW-1133">Transmembrane helix</keyword>
<dbReference type="AlphaFoldDB" id="A0A154PKJ0"/>
<evidence type="ECO:0000256" key="8">
    <source>
        <dbReference type="ARBA" id="ARBA00022848"/>
    </source>
</evidence>
<evidence type="ECO:0000256" key="13">
    <source>
        <dbReference type="PIRSR" id="PIRSR602401-1"/>
    </source>
</evidence>
<sequence>MTNYLEILCGVVAVFLALYYYFVANFDFWKIRNVPGPKPIPLFGNIKDIMFARRSISDYLHALYQEYENEPMVGIFTRRTPLLILQDPDLIKAVLISDFSKFADRGLPVYEKTEPLSPHLFSLEAARWRPLRTMLSPVFTSGKLKEMFPLIQECSEHLEHYLEKVVAVGEPVDCRELAAKYGTDVIASCAFGIDTNSLSDTDSEFRRIGRTVFAGTFSQLLRFRIRQSMPWLYKLLGYILPHTEVTTFFTKVIADTLDYRIKNNVVRPDFVNMLLELKKHPDKLENIKLTDTLLTAQAFVFFVAGFETSSTTISNALYELARNPEIQHKLRQEIREHYEKNKSDLKYEDIKEMAYLDLVFRETLRKYPPGPFLIRKSMCDYAFEGTNVTIPKGTMLWIPTYAIHHDSRIYPNPDAFIPERFSDDAVMARHPMHYLPFGDGPRNCIVGRKGIISNEELEYWMTRLPEVIRNVPIIQLAIPGSHDTMTYTINRRNDVGPDEPNYIRALGRYCSLVSKPIIFNWSITQHDNIKDQLNGGIRYLDLRVATKPPNGNIYFVHGLYGSTIYQPLQEMAEWLSSHNNEILIIDFQHFYAFSDMDHRHLVDTIFRLFQRKLCPIASSFDHITLNWLNLEKYQVIVIYRNIYAQNYSNLWPSGLWRTPWPNTTRVDELLDFLNAELLARPLEIGFVSQCVLTPDVSYVLKHLCGTLQRNLVPLCQKAIVSWIGQKHPGRNGLNIVIADFVSDNNFLFCKIIIDSNKKFFHS</sequence>
<evidence type="ECO:0000256" key="9">
    <source>
        <dbReference type="ARBA" id="ARBA00023002"/>
    </source>
</evidence>
<feature type="transmembrane region" description="Helical" evidence="14">
    <location>
        <begin position="7"/>
        <end position="23"/>
    </location>
</feature>
<evidence type="ECO:0000256" key="14">
    <source>
        <dbReference type="SAM" id="Phobius"/>
    </source>
</evidence>
<keyword evidence="9" id="KW-0560">Oxidoreductase</keyword>
<dbReference type="InterPro" id="IPR001128">
    <property type="entry name" value="Cyt_P450"/>
</dbReference>
<dbReference type="SUPFAM" id="SSF51695">
    <property type="entry name" value="PLC-like phosphodiesterases"/>
    <property type="match status" value="1"/>
</dbReference>
<keyword evidence="12 14" id="KW-0472">Membrane</keyword>
<organism evidence="15 16">
    <name type="scientific">Dufourea novaeangliae</name>
    <name type="common">Sweat bee</name>
    <dbReference type="NCBI Taxonomy" id="178035"/>
    <lineage>
        <taxon>Eukaryota</taxon>
        <taxon>Metazoa</taxon>
        <taxon>Ecdysozoa</taxon>
        <taxon>Arthropoda</taxon>
        <taxon>Hexapoda</taxon>
        <taxon>Insecta</taxon>
        <taxon>Pterygota</taxon>
        <taxon>Neoptera</taxon>
        <taxon>Endopterygota</taxon>
        <taxon>Hymenoptera</taxon>
        <taxon>Apocrita</taxon>
        <taxon>Aculeata</taxon>
        <taxon>Apoidea</taxon>
        <taxon>Anthophila</taxon>
        <taxon>Halictidae</taxon>
        <taxon>Rophitinae</taxon>
        <taxon>Dufourea</taxon>
    </lineage>
</organism>
<dbReference type="InterPro" id="IPR017946">
    <property type="entry name" value="PLC-like_Pdiesterase_TIM-brl"/>
</dbReference>
<protein>
    <submittedName>
        <fullName evidence="15">Putative cytochrome P450 6a14</fullName>
    </submittedName>
</protein>
<comment type="subcellular location">
    <subcellularLocation>
        <location evidence="3">Endoplasmic reticulum membrane</location>
        <topology evidence="3">Peripheral membrane protein</topology>
    </subcellularLocation>
    <subcellularLocation>
        <location evidence="2">Microsome membrane</location>
        <topology evidence="2">Peripheral membrane protein</topology>
    </subcellularLocation>
</comment>
<keyword evidence="11" id="KW-0503">Monooxygenase</keyword>
<keyword evidence="10 13" id="KW-0408">Iron</keyword>
<dbReference type="GO" id="GO:0006629">
    <property type="term" value="P:lipid metabolic process"/>
    <property type="evidence" value="ECO:0007669"/>
    <property type="project" value="InterPro"/>
</dbReference>
<evidence type="ECO:0000256" key="1">
    <source>
        <dbReference type="ARBA" id="ARBA00001971"/>
    </source>
</evidence>
<dbReference type="PANTHER" id="PTHR24292:SF54">
    <property type="entry name" value="CYP9F3-RELATED"/>
    <property type="match status" value="1"/>
</dbReference>
<evidence type="ECO:0000256" key="3">
    <source>
        <dbReference type="ARBA" id="ARBA00004406"/>
    </source>
</evidence>
<dbReference type="InterPro" id="IPR036396">
    <property type="entry name" value="Cyt_P450_sf"/>
</dbReference>